<name>A0A238D0D9_THIDL</name>
<dbReference type="InterPro" id="IPR021969">
    <property type="entry name" value="DUF3579"/>
</dbReference>
<keyword evidence="2" id="KW-1185">Reference proteome</keyword>
<dbReference type="Proteomes" id="UP000214566">
    <property type="component" value="Unassembled WGS sequence"/>
</dbReference>
<evidence type="ECO:0008006" key="3">
    <source>
        <dbReference type="Google" id="ProtNLM"/>
    </source>
</evidence>
<organism evidence="1 2">
    <name type="scientific">Thiomonas delicata</name>
    <name type="common">Thiomonas cuprina</name>
    <dbReference type="NCBI Taxonomy" id="364030"/>
    <lineage>
        <taxon>Bacteria</taxon>
        <taxon>Pseudomonadati</taxon>
        <taxon>Pseudomonadota</taxon>
        <taxon>Betaproteobacteria</taxon>
        <taxon>Burkholderiales</taxon>
        <taxon>Thiomonas</taxon>
    </lineage>
</organism>
<evidence type="ECO:0000313" key="2">
    <source>
        <dbReference type="Proteomes" id="UP000214566"/>
    </source>
</evidence>
<gene>
    <name evidence="1" type="ORF">THIARS_40309</name>
</gene>
<sequence>MLDSVLVQRILKPGEILILGRTHEGRLFRPSDWAERLAGVMAQFRPAAHAHQEEHLCYSPYCMPTLVDGVRSIVLSRALADIEPMAYAFVLNFARDNNLETAEACILDIASQPEAPSLDLEIIKASGLRAA</sequence>
<dbReference type="Pfam" id="PF12112">
    <property type="entry name" value="DUF3579"/>
    <property type="match status" value="1"/>
</dbReference>
<dbReference type="OrthoDB" id="9814727at2"/>
<protein>
    <recommendedName>
        <fullName evidence="3">DUF3579 domain-containing protein</fullName>
    </recommendedName>
</protein>
<accession>A0A238D0D9</accession>
<dbReference type="AlphaFoldDB" id="A0A238D0D9"/>
<evidence type="ECO:0000313" key="1">
    <source>
        <dbReference type="EMBL" id="SBP86680.1"/>
    </source>
</evidence>
<dbReference type="RefSeq" id="WP_094159161.1">
    <property type="nucleotide sequence ID" value="NZ_LT592170.1"/>
</dbReference>
<dbReference type="Gene3D" id="3.30.70.2340">
    <property type="entry name" value="Uncharacterised protein PF12112 family, DUF3579"/>
    <property type="match status" value="1"/>
</dbReference>
<dbReference type="EMBL" id="FLMQ01000034">
    <property type="protein sequence ID" value="SBP86680.1"/>
    <property type="molecule type" value="Genomic_DNA"/>
</dbReference>
<proteinExistence type="predicted"/>
<reference evidence="1 2" key="1">
    <citation type="submission" date="2016-06" db="EMBL/GenBank/DDBJ databases">
        <authorList>
            <person name="Kjaerup R.B."/>
            <person name="Dalgaard T.S."/>
            <person name="Juul-Madsen H.R."/>
        </authorList>
    </citation>
    <scope>NUCLEOTIDE SEQUENCE [LARGE SCALE GENOMIC DNA]</scope>
    <source>
        <strain evidence="1 2">DSM 16361</strain>
    </source>
</reference>